<proteinExistence type="predicted"/>
<organism evidence="1 2">
    <name type="scientific">Amylibacter marinus</name>
    <dbReference type="NCBI Taxonomy" id="1475483"/>
    <lineage>
        <taxon>Bacteria</taxon>
        <taxon>Pseudomonadati</taxon>
        <taxon>Pseudomonadota</taxon>
        <taxon>Alphaproteobacteria</taxon>
        <taxon>Rhodobacterales</taxon>
        <taxon>Paracoccaceae</taxon>
        <taxon>Amylibacter</taxon>
    </lineage>
</organism>
<keyword evidence="1" id="KW-0132">Cell division</keyword>
<dbReference type="GO" id="GO:0051301">
    <property type="term" value="P:cell division"/>
    <property type="evidence" value="ECO:0007669"/>
    <property type="project" value="UniProtKB-KW"/>
</dbReference>
<comment type="caution">
    <text evidence="1">The sequence shown here is derived from an EMBL/GenBank/DDBJ whole genome shotgun (WGS) entry which is preliminary data.</text>
</comment>
<evidence type="ECO:0000313" key="2">
    <source>
        <dbReference type="Proteomes" id="UP001156694"/>
    </source>
</evidence>
<dbReference type="Proteomes" id="UP001156694">
    <property type="component" value="Unassembled WGS sequence"/>
</dbReference>
<reference evidence="2" key="1">
    <citation type="journal article" date="2019" name="Int. J. Syst. Evol. Microbiol.">
        <title>The Global Catalogue of Microorganisms (GCM) 10K type strain sequencing project: providing services to taxonomists for standard genome sequencing and annotation.</title>
        <authorList>
            <consortium name="The Broad Institute Genomics Platform"/>
            <consortium name="The Broad Institute Genome Sequencing Center for Infectious Disease"/>
            <person name="Wu L."/>
            <person name="Ma J."/>
        </authorList>
    </citation>
    <scope>NUCLEOTIDE SEQUENCE [LARGE SCALE GENOMIC DNA]</scope>
    <source>
        <strain evidence="2">NBRC 110140</strain>
    </source>
</reference>
<keyword evidence="1" id="KW-0131">Cell cycle</keyword>
<dbReference type="RefSeq" id="WP_284376929.1">
    <property type="nucleotide sequence ID" value="NZ_BSNN01000002.1"/>
</dbReference>
<sequence length="121" mass="13603">MRVFLYLSCLGLVVFVAYWAYTENYTTQASSRRVDNLHQQIAQEREALSVLNAEWAYLNRPDRLRDLVEMNFDSLGLVPLAAQHFAELEDIPLPPAALGIPNLPVSVKSVTPVAEEGKDFP</sequence>
<protein>
    <submittedName>
        <fullName evidence="1">Cell division protein FtsL</fullName>
    </submittedName>
</protein>
<keyword evidence="2" id="KW-1185">Reference proteome</keyword>
<name>A0ABQ5VUR6_9RHOB</name>
<accession>A0ABQ5VUR6</accession>
<gene>
    <name evidence="1" type="ORF">GCM10007939_11620</name>
</gene>
<evidence type="ECO:0000313" key="1">
    <source>
        <dbReference type="EMBL" id="GLQ34879.1"/>
    </source>
</evidence>
<dbReference type="EMBL" id="BSNN01000002">
    <property type="protein sequence ID" value="GLQ34879.1"/>
    <property type="molecule type" value="Genomic_DNA"/>
</dbReference>